<dbReference type="SMART" id="SM00490">
    <property type="entry name" value="HELICc"/>
    <property type="match status" value="1"/>
</dbReference>
<name>A0AAF0D319_ODILC</name>
<comment type="catalytic activity">
    <reaction evidence="10">
        <text>ATP + H2O = ADP + phosphate + H(+)</text>
        <dbReference type="Rhea" id="RHEA:13065"/>
        <dbReference type="ChEBI" id="CHEBI:15377"/>
        <dbReference type="ChEBI" id="CHEBI:15378"/>
        <dbReference type="ChEBI" id="CHEBI:30616"/>
        <dbReference type="ChEBI" id="CHEBI:43474"/>
        <dbReference type="ChEBI" id="CHEBI:456216"/>
        <dbReference type="EC" id="5.6.2.4"/>
    </reaction>
</comment>
<feature type="domain" description="Helicase C-terminal" evidence="12">
    <location>
        <begin position="226"/>
        <end position="429"/>
    </location>
</feature>
<dbReference type="SMART" id="SM00487">
    <property type="entry name" value="DEXDc"/>
    <property type="match status" value="1"/>
</dbReference>
<proteinExistence type="inferred from homology"/>
<dbReference type="SUPFAM" id="SSF46785">
    <property type="entry name" value="Winged helix' DNA-binding domain"/>
    <property type="match status" value="1"/>
</dbReference>
<dbReference type="GO" id="GO:0043138">
    <property type="term" value="F:3'-5' DNA helicase activity"/>
    <property type="evidence" value="ECO:0007669"/>
    <property type="project" value="UniProtKB-UniRule"/>
</dbReference>
<keyword evidence="4 10" id="KW-0347">Helicase</keyword>
<dbReference type="AlphaFoldDB" id="A0AAF0D319"/>
<dbReference type="InterPro" id="IPR001650">
    <property type="entry name" value="Helicase_C-like"/>
</dbReference>
<dbReference type="InterPro" id="IPR022965">
    <property type="entry name" value="Helicase_Hel308"/>
</dbReference>
<dbReference type="SUPFAM" id="SSF158702">
    <property type="entry name" value="Sec63 N-terminal domain-like"/>
    <property type="match status" value="1"/>
</dbReference>
<dbReference type="Pfam" id="PF00271">
    <property type="entry name" value="Helicase_C"/>
    <property type="match status" value="1"/>
</dbReference>
<sequence>MDSRLKDLLKKEGYIRLYPTQEEAFKAGALKAGNLVLSCPTASGKTLVAEICIIDVLMKKGGKAVYLLPLRALATEKYEDFKKYGSLGFKVALTSGDLDTADPYLARYDIIIATNEKMDSLIRHEVNWLREISIIVVDEIHVINDPSRGVTLEILIAKLRRIAPQAKILALSATISNSSEIAEWLNAKLVESDWRPVPLKEGVLLKDEITFNTGESETLKKVFEDEILDLTLETVKENGQVLIFTNTRKSTITISKKICKAVESILKKNEKKFLERLADSLLKSREQTNLGRILSETIKRGVAFHNAGLPYEYRRIVEEGFKKTQIKVVVATPTLSAGLNMPARRVIIKDYRRYDIGLGYTPISILEIKQMAGRAGRPKYDNIGEAILIAHDKREFEFLMNNYVFGEPERIWSKLATEPALRTHILSSIATKFTETYEELVNFLKETFYAKQYSHEIIKGVTEKIINYLAEEEMILIKENCFKATPFGKKISELYIDPKSGEIIRDALFTSYNKNITEFSFLHLIAHTPDMEPLYLRKKDYEEIEILADTVKDEILVEIPDKWDNIYAYEFFLSELKTASLISDWINEETEEKIEEKYDVGSGDLQRIVETAEWLIHSCYEIAKLFKYDWILPKLISLEKRISKGVKGELLELAKLKGVGRVRARVLYNAGYKTLTDLKKADINKLVSLPLIGPSTAKKILEQLGGSIDRETWRKLSSDKIDRQPNLEDYKE</sequence>
<dbReference type="KEGG" id="oyw:OdinLCB4_001955"/>
<keyword evidence="3 10" id="KW-0378">Hydrolase</keyword>
<dbReference type="PROSITE" id="PS51194">
    <property type="entry name" value="HELICASE_CTER"/>
    <property type="match status" value="1"/>
</dbReference>
<dbReference type="SMART" id="SM00278">
    <property type="entry name" value="HhH1"/>
    <property type="match status" value="2"/>
</dbReference>
<dbReference type="InterPro" id="IPR048772">
    <property type="entry name" value="Hel308-like_dom4"/>
</dbReference>
<dbReference type="HAMAP" id="MF_00442">
    <property type="entry name" value="Helicase_Hel308"/>
    <property type="match status" value="1"/>
</dbReference>
<dbReference type="Gene3D" id="3.40.50.300">
    <property type="entry name" value="P-loop containing nucleotide triphosphate hydrolases"/>
    <property type="match status" value="2"/>
</dbReference>
<dbReference type="InterPro" id="IPR003583">
    <property type="entry name" value="Hlx-hairpin-Hlx_DNA-bd_motif"/>
</dbReference>
<comment type="similarity">
    <text evidence="10">Belongs to the helicase family. Hel308 subfamily.</text>
</comment>
<protein>
    <recommendedName>
        <fullName evidence="10">ATP-dependent DNA helicase Hel308</fullName>
        <ecNumber evidence="10">5.6.2.4</ecNumber>
    </recommendedName>
    <alternativeName>
        <fullName evidence="10">DNA 3'-5' helicase Hel308</fullName>
    </alternativeName>
</protein>
<evidence type="ECO:0000313" key="13">
    <source>
        <dbReference type="EMBL" id="WEU40714.1"/>
    </source>
</evidence>
<feature type="binding site" evidence="10">
    <location>
        <position position="21"/>
    </location>
    <ligand>
        <name>ATP</name>
        <dbReference type="ChEBI" id="CHEBI:30616"/>
    </ligand>
</feature>
<organism evidence="13 14">
    <name type="scientific">Odinarchaeota yellowstonii (strain LCB_4)</name>
    <dbReference type="NCBI Taxonomy" id="1841599"/>
    <lineage>
        <taxon>Archaea</taxon>
        <taxon>Promethearchaeati</taxon>
        <taxon>Candidatus Odinarchaeota</taxon>
        <taxon>Candidatus Odinarchaeia</taxon>
        <taxon>Candidatus Odinarchaeales</taxon>
        <taxon>Candidatus Odinarchaeaceae</taxon>
        <taxon>Candidatus Odinarchaeum</taxon>
    </lineage>
</organism>
<evidence type="ECO:0000256" key="8">
    <source>
        <dbReference type="ARBA" id="ARBA00023235"/>
    </source>
</evidence>
<dbReference type="CDD" id="cd18028">
    <property type="entry name" value="DEXHc_archSki2"/>
    <property type="match status" value="1"/>
</dbReference>
<dbReference type="Pfam" id="PF14520">
    <property type="entry name" value="HHH_5"/>
    <property type="match status" value="1"/>
</dbReference>
<evidence type="ECO:0000256" key="6">
    <source>
        <dbReference type="ARBA" id="ARBA00023125"/>
    </source>
</evidence>
<feature type="domain" description="Helicase ATP-binding" evidence="11">
    <location>
        <begin position="26"/>
        <end position="193"/>
    </location>
</feature>
<dbReference type="PANTHER" id="PTHR47961">
    <property type="entry name" value="DNA POLYMERASE THETA, PUTATIVE (AFU_ORTHOLOGUE AFUA_1G05260)-RELATED"/>
    <property type="match status" value="1"/>
</dbReference>
<dbReference type="GO" id="GO:0016818">
    <property type="term" value="F:hydrolase activity, acting on acid anhydrides, in phosphorus-containing anhydrides"/>
    <property type="evidence" value="ECO:0007669"/>
    <property type="project" value="UniProtKB-UniRule"/>
</dbReference>
<dbReference type="GO" id="GO:0003677">
    <property type="term" value="F:DNA binding"/>
    <property type="evidence" value="ECO:0007669"/>
    <property type="project" value="UniProtKB-UniRule"/>
</dbReference>
<dbReference type="PANTHER" id="PTHR47961:SF10">
    <property type="entry name" value="ATP-DEPENDENT DNA HELICASE HEL308"/>
    <property type="match status" value="1"/>
</dbReference>
<dbReference type="EC" id="5.6.2.4" evidence="10"/>
<dbReference type="GO" id="GO:0006281">
    <property type="term" value="P:DNA repair"/>
    <property type="evidence" value="ECO:0007669"/>
    <property type="project" value="UniProtKB-UniRule"/>
</dbReference>
<evidence type="ECO:0000256" key="9">
    <source>
        <dbReference type="ARBA" id="ARBA00034617"/>
    </source>
</evidence>
<dbReference type="InterPro" id="IPR014001">
    <property type="entry name" value="Helicase_ATP-bd"/>
</dbReference>
<keyword evidence="5 10" id="KW-0067">ATP-binding</keyword>
<dbReference type="EMBL" id="CP091871">
    <property type="protein sequence ID" value="WEU40714.1"/>
    <property type="molecule type" value="Genomic_DNA"/>
</dbReference>
<evidence type="ECO:0000256" key="2">
    <source>
        <dbReference type="ARBA" id="ARBA00022763"/>
    </source>
</evidence>
<reference evidence="13" key="1">
    <citation type="journal article" date="2017" name="Nature">
        <title>Asgard archaea illuminate the origin of eukaryotic cellular complexity.</title>
        <authorList>
            <person name="Zaremba-Niedzwiedzka K."/>
            <person name="Caceres E.F."/>
            <person name="Saw J.H."/>
            <person name="Backstrom D."/>
            <person name="Juzokaite L."/>
            <person name="Vancaester E."/>
            <person name="Seitz K.W."/>
            <person name="Anantharaman K."/>
            <person name="Starnawski P."/>
            <person name="Kjeldsen K.U."/>
            <person name="Scott M.B."/>
            <person name="Nunoura T."/>
            <person name="Banfield J.F."/>
            <person name="Schramm A."/>
            <person name="Baker B.J."/>
            <person name="Spang A."/>
            <person name="Ettema T.J.G."/>
        </authorList>
    </citation>
    <scope>NUCLEOTIDE SEQUENCE</scope>
    <source>
        <strain evidence="13">LCB_4</strain>
    </source>
</reference>
<dbReference type="Gene3D" id="1.10.3380.30">
    <property type="match status" value="1"/>
</dbReference>
<evidence type="ECO:0000256" key="10">
    <source>
        <dbReference type="HAMAP-Rule" id="MF_00442"/>
    </source>
</evidence>
<dbReference type="Pfam" id="PF21280">
    <property type="entry name" value="Helicase_dom4_arc"/>
    <property type="match status" value="1"/>
</dbReference>
<dbReference type="PROSITE" id="PS51192">
    <property type="entry name" value="HELICASE_ATP_BIND_1"/>
    <property type="match status" value="1"/>
</dbReference>
<evidence type="ECO:0000256" key="7">
    <source>
        <dbReference type="ARBA" id="ARBA00023204"/>
    </source>
</evidence>
<evidence type="ECO:0000256" key="4">
    <source>
        <dbReference type="ARBA" id="ARBA00022806"/>
    </source>
</evidence>
<keyword evidence="2 10" id="KW-0227">DNA damage</keyword>
<dbReference type="InterPro" id="IPR050474">
    <property type="entry name" value="Hel308_SKI2-like"/>
</dbReference>
<evidence type="ECO:0000256" key="3">
    <source>
        <dbReference type="ARBA" id="ARBA00022801"/>
    </source>
</evidence>
<dbReference type="InterPro" id="IPR011545">
    <property type="entry name" value="DEAD/DEAH_box_helicase_dom"/>
</dbReference>
<dbReference type="InterPro" id="IPR036390">
    <property type="entry name" value="WH_DNA-bd_sf"/>
</dbReference>
<evidence type="ECO:0000256" key="1">
    <source>
        <dbReference type="ARBA" id="ARBA00022741"/>
    </source>
</evidence>
<evidence type="ECO:0000259" key="12">
    <source>
        <dbReference type="PROSITE" id="PS51194"/>
    </source>
</evidence>
<evidence type="ECO:0000256" key="5">
    <source>
        <dbReference type="ARBA" id="ARBA00022840"/>
    </source>
</evidence>
<keyword evidence="1 10" id="KW-0547">Nucleotide-binding</keyword>
<keyword evidence="6 10" id="KW-0238">DNA-binding</keyword>
<dbReference type="Proteomes" id="UP000186851">
    <property type="component" value="Chromosome"/>
</dbReference>
<evidence type="ECO:0000259" key="11">
    <source>
        <dbReference type="PROSITE" id="PS51192"/>
    </source>
</evidence>
<reference evidence="13" key="2">
    <citation type="journal article" date="2022" name="Nat. Microbiol.">
        <title>A closed Candidatus Odinarchaeum chromosome exposes Asgard archaeal viruses.</title>
        <authorList>
            <person name="Tamarit D."/>
            <person name="Caceres E.F."/>
            <person name="Krupovic M."/>
            <person name="Nijland R."/>
            <person name="Eme L."/>
            <person name="Robinson N.P."/>
            <person name="Ettema T.J.G."/>
        </authorList>
    </citation>
    <scope>NUCLEOTIDE SEQUENCE</scope>
    <source>
        <strain evidence="13">LCB_4</strain>
    </source>
</reference>
<accession>A0AAF0D319</accession>
<dbReference type="InterPro" id="IPR027417">
    <property type="entry name" value="P-loop_NTPase"/>
</dbReference>
<keyword evidence="7 10" id="KW-0234">DNA repair</keyword>
<dbReference type="GO" id="GO:0005524">
    <property type="term" value="F:ATP binding"/>
    <property type="evidence" value="ECO:0007669"/>
    <property type="project" value="UniProtKB-UniRule"/>
</dbReference>
<gene>
    <name evidence="10" type="primary">hel308</name>
    <name evidence="13" type="ORF">OdinLCB4_001955</name>
</gene>
<evidence type="ECO:0000313" key="14">
    <source>
        <dbReference type="Proteomes" id="UP000186851"/>
    </source>
</evidence>
<comment type="catalytic activity">
    <reaction evidence="9 10">
        <text>Couples ATP hydrolysis with the unwinding of duplex DNA by translocating in the 3'-5' direction.</text>
        <dbReference type="EC" id="5.6.2.4"/>
    </reaction>
</comment>
<comment type="subunit">
    <text evidence="10">Monomer.</text>
</comment>
<dbReference type="CDD" id="cd18795">
    <property type="entry name" value="SF2_C_Ski2"/>
    <property type="match status" value="1"/>
</dbReference>
<dbReference type="Gene3D" id="1.10.150.20">
    <property type="entry name" value="5' to 3' exonuclease, C-terminal subdomain"/>
    <property type="match status" value="1"/>
</dbReference>
<keyword evidence="8 10" id="KW-0413">Isomerase</keyword>
<dbReference type="SUPFAM" id="SSF52540">
    <property type="entry name" value="P-loop containing nucleoside triphosphate hydrolases"/>
    <property type="match status" value="1"/>
</dbReference>
<dbReference type="Pfam" id="PF00270">
    <property type="entry name" value="DEAD"/>
    <property type="match status" value="1"/>
</dbReference>
<comment type="function">
    <text evidence="10">DNA-dependent ATPase and 3'-5' DNA helicase that may be involved in repair of stalled replication forks.</text>
</comment>